<reference evidence="8" key="1">
    <citation type="submission" date="2022-01" db="EMBL/GenBank/DDBJ databases">
        <title>Paenibacillus spongiae sp. nov., isolated from marine sponge.</title>
        <authorList>
            <person name="Li Z."/>
            <person name="Zhang M."/>
        </authorList>
    </citation>
    <scope>NUCLEOTIDE SEQUENCE</scope>
    <source>
        <strain evidence="8">PHS-Z3</strain>
    </source>
</reference>
<keyword evidence="9" id="KW-1185">Reference proteome</keyword>
<feature type="compositionally biased region" description="Basic and acidic residues" evidence="6">
    <location>
        <begin position="50"/>
        <end position="60"/>
    </location>
</feature>
<keyword evidence="1" id="KW-1003">Cell membrane</keyword>
<dbReference type="Gene3D" id="3.40.190.10">
    <property type="entry name" value="Periplasmic binding protein-like II"/>
    <property type="match status" value="1"/>
</dbReference>
<accession>A0ABY5S611</accession>
<keyword evidence="5" id="KW-0449">Lipoprotein</keyword>
<keyword evidence="4" id="KW-0564">Palmitate</keyword>
<evidence type="ECO:0000313" key="8">
    <source>
        <dbReference type="EMBL" id="UVI29349.1"/>
    </source>
</evidence>
<feature type="compositionally biased region" description="Low complexity" evidence="6">
    <location>
        <begin position="27"/>
        <end position="48"/>
    </location>
</feature>
<feature type="signal peptide" evidence="7">
    <location>
        <begin position="1"/>
        <end position="19"/>
    </location>
</feature>
<dbReference type="Pfam" id="PF01547">
    <property type="entry name" value="SBP_bac_1"/>
    <property type="match status" value="1"/>
</dbReference>
<dbReference type="EMBL" id="CP091430">
    <property type="protein sequence ID" value="UVI29349.1"/>
    <property type="molecule type" value="Genomic_DNA"/>
</dbReference>
<evidence type="ECO:0000256" key="1">
    <source>
        <dbReference type="ARBA" id="ARBA00022475"/>
    </source>
</evidence>
<dbReference type="InterPro" id="IPR006059">
    <property type="entry name" value="SBP"/>
</dbReference>
<dbReference type="RefSeq" id="WP_258385438.1">
    <property type="nucleotide sequence ID" value="NZ_CP091430.1"/>
</dbReference>
<evidence type="ECO:0000256" key="3">
    <source>
        <dbReference type="ARBA" id="ARBA00023136"/>
    </source>
</evidence>
<dbReference type="InterPro" id="IPR050490">
    <property type="entry name" value="Bact_solute-bd_prot1"/>
</dbReference>
<organism evidence="8 9">
    <name type="scientific">Paenibacillus spongiae</name>
    <dbReference type="NCBI Taxonomy" id="2909671"/>
    <lineage>
        <taxon>Bacteria</taxon>
        <taxon>Bacillati</taxon>
        <taxon>Bacillota</taxon>
        <taxon>Bacilli</taxon>
        <taxon>Bacillales</taxon>
        <taxon>Paenibacillaceae</taxon>
        <taxon>Paenibacillus</taxon>
    </lineage>
</organism>
<name>A0ABY5S611_9BACL</name>
<feature type="chain" id="PRO_5045504327" evidence="7">
    <location>
        <begin position="20"/>
        <end position="462"/>
    </location>
</feature>
<evidence type="ECO:0000313" key="9">
    <source>
        <dbReference type="Proteomes" id="UP001057877"/>
    </source>
</evidence>
<dbReference type="SUPFAM" id="SSF53850">
    <property type="entry name" value="Periplasmic binding protein-like II"/>
    <property type="match status" value="1"/>
</dbReference>
<sequence length="462" mass="51702">MRKRAKGLAVVMMMFVVMALIVSACSSNNGESPNSSSSNTPTNSSSTGSEEEKADPPAKTFKEFANKPVTLKVATPWGKDGFMQRIGDYVQEKQPHITLEHVDWDGTPEKMQELFAAQVVPDVLLAYTGQKPLEDLDMVFPLEEMLEVYGFDLNTIDPAAIAEIRSRDSEGRLVGMPQEIGYIGLHYNKELFDKFGVDYPQEDMTWDEVLDLAKKLTAERDGVKYRGLEFGVSAPLLQLSVNLTDPESGEVLLTKDSKITKYMELMKKYYEIPGINDPEATGSFQDKTVAMSVNWHGLLAWFGGETEEEAAEYQKQMDIVPLPSWPDLPNTSTVPVGIHPWAINNFSENKEAALQFLIESVSPEYQIGLSKSGTPSVLADKEINKSFGSERVRFNGKNIGAFTKNKLAEPPARSSYWDRFVQLDMKVFTESDMNVPEFLRKVEEESQVKIKDAMAQSESKKK</sequence>
<evidence type="ECO:0000256" key="4">
    <source>
        <dbReference type="ARBA" id="ARBA00023139"/>
    </source>
</evidence>
<proteinExistence type="predicted"/>
<feature type="region of interest" description="Disordered" evidence="6">
    <location>
        <begin position="27"/>
        <end position="60"/>
    </location>
</feature>
<gene>
    <name evidence="8" type="ORF">L1F29_28630</name>
</gene>
<dbReference type="PANTHER" id="PTHR43649:SF33">
    <property type="entry name" value="POLYGALACTURONAN_RHAMNOGALACTURONAN-BINDING PROTEIN YTCQ"/>
    <property type="match status" value="1"/>
</dbReference>
<evidence type="ECO:0000256" key="2">
    <source>
        <dbReference type="ARBA" id="ARBA00022729"/>
    </source>
</evidence>
<keyword evidence="3" id="KW-0472">Membrane</keyword>
<evidence type="ECO:0000256" key="7">
    <source>
        <dbReference type="SAM" id="SignalP"/>
    </source>
</evidence>
<dbReference type="Proteomes" id="UP001057877">
    <property type="component" value="Chromosome"/>
</dbReference>
<keyword evidence="2 7" id="KW-0732">Signal</keyword>
<dbReference type="PROSITE" id="PS51257">
    <property type="entry name" value="PROKAR_LIPOPROTEIN"/>
    <property type="match status" value="1"/>
</dbReference>
<evidence type="ECO:0000256" key="6">
    <source>
        <dbReference type="SAM" id="MobiDB-lite"/>
    </source>
</evidence>
<dbReference type="PANTHER" id="PTHR43649">
    <property type="entry name" value="ARABINOSE-BINDING PROTEIN-RELATED"/>
    <property type="match status" value="1"/>
</dbReference>
<protein>
    <submittedName>
        <fullName evidence="8">Extracellular solute-binding protein</fullName>
    </submittedName>
</protein>
<evidence type="ECO:0000256" key="5">
    <source>
        <dbReference type="ARBA" id="ARBA00023288"/>
    </source>
</evidence>